<gene>
    <name evidence="2" type="ORF">GCM10023184_02110</name>
</gene>
<feature type="region of interest" description="Disordered" evidence="1">
    <location>
        <begin position="1"/>
        <end position="28"/>
    </location>
</feature>
<evidence type="ECO:0000313" key="3">
    <source>
        <dbReference type="Proteomes" id="UP001501725"/>
    </source>
</evidence>
<sequence length="50" mass="5725">MTVEMHDEAPRKADHSTGPKKQRPVEIRKPTFKKRTDGCALLNVDFLVMT</sequence>
<organism evidence="2 3">
    <name type="scientific">Flaviaesturariibacter amylovorans</name>
    <dbReference type="NCBI Taxonomy" id="1084520"/>
    <lineage>
        <taxon>Bacteria</taxon>
        <taxon>Pseudomonadati</taxon>
        <taxon>Bacteroidota</taxon>
        <taxon>Chitinophagia</taxon>
        <taxon>Chitinophagales</taxon>
        <taxon>Chitinophagaceae</taxon>
        <taxon>Flaviaestuariibacter</taxon>
    </lineage>
</organism>
<name>A0ABP8G6N7_9BACT</name>
<keyword evidence="3" id="KW-1185">Reference proteome</keyword>
<accession>A0ABP8G6N7</accession>
<comment type="caution">
    <text evidence="2">The sequence shown here is derived from an EMBL/GenBank/DDBJ whole genome shotgun (WGS) entry which is preliminary data.</text>
</comment>
<proteinExistence type="predicted"/>
<protein>
    <submittedName>
        <fullName evidence="2">Uncharacterized protein</fullName>
    </submittedName>
</protein>
<dbReference type="Proteomes" id="UP001501725">
    <property type="component" value="Unassembled WGS sequence"/>
</dbReference>
<evidence type="ECO:0000256" key="1">
    <source>
        <dbReference type="SAM" id="MobiDB-lite"/>
    </source>
</evidence>
<dbReference type="EMBL" id="BAABGY010000001">
    <property type="protein sequence ID" value="GAA4318081.1"/>
    <property type="molecule type" value="Genomic_DNA"/>
</dbReference>
<reference evidence="3" key="1">
    <citation type="journal article" date="2019" name="Int. J. Syst. Evol. Microbiol.">
        <title>The Global Catalogue of Microorganisms (GCM) 10K type strain sequencing project: providing services to taxonomists for standard genome sequencing and annotation.</title>
        <authorList>
            <consortium name="The Broad Institute Genomics Platform"/>
            <consortium name="The Broad Institute Genome Sequencing Center for Infectious Disease"/>
            <person name="Wu L."/>
            <person name="Ma J."/>
        </authorList>
    </citation>
    <scope>NUCLEOTIDE SEQUENCE [LARGE SCALE GENOMIC DNA]</scope>
    <source>
        <strain evidence="3">JCM 17919</strain>
    </source>
</reference>
<evidence type="ECO:0000313" key="2">
    <source>
        <dbReference type="EMBL" id="GAA4318081.1"/>
    </source>
</evidence>